<evidence type="ECO:0000313" key="2">
    <source>
        <dbReference type="Proteomes" id="UP001139035"/>
    </source>
</evidence>
<dbReference type="Pfam" id="PF06299">
    <property type="entry name" value="DUF1045"/>
    <property type="match status" value="1"/>
</dbReference>
<dbReference type="PIRSF" id="PIRSF033328">
    <property type="entry name" value="Phest_Mll4975"/>
    <property type="match status" value="1"/>
</dbReference>
<keyword evidence="2" id="KW-1185">Reference proteome</keyword>
<dbReference type="InterPro" id="IPR009389">
    <property type="entry name" value="DUF1045"/>
</dbReference>
<proteinExistence type="predicted"/>
<organism evidence="1 2">
    <name type="scientific">Jiella avicenniae</name>
    <dbReference type="NCBI Taxonomy" id="2907202"/>
    <lineage>
        <taxon>Bacteria</taxon>
        <taxon>Pseudomonadati</taxon>
        <taxon>Pseudomonadota</taxon>
        <taxon>Alphaproteobacteria</taxon>
        <taxon>Hyphomicrobiales</taxon>
        <taxon>Aurantimonadaceae</taxon>
        <taxon>Jiella</taxon>
    </lineage>
</organism>
<dbReference type="AlphaFoldDB" id="A0A9X1P0U9"/>
<dbReference type="RefSeq" id="WP_233717939.1">
    <property type="nucleotide sequence ID" value="NZ_JAJUWU010000004.1"/>
</dbReference>
<accession>A0A9X1P0U9</accession>
<dbReference type="Proteomes" id="UP001139035">
    <property type="component" value="Unassembled WGS sequence"/>
</dbReference>
<comment type="caution">
    <text evidence="1">The sequence shown here is derived from an EMBL/GenBank/DDBJ whole genome shotgun (WGS) entry which is preliminary data.</text>
</comment>
<gene>
    <name evidence="1" type="ORF">LZD57_04510</name>
</gene>
<name>A0A9X1P0U9_9HYPH</name>
<reference evidence="1" key="1">
    <citation type="submission" date="2022-01" db="EMBL/GenBank/DDBJ databases">
        <title>Jiella avicenniae sp. nov., a novel endophytic bacterium isolated from bark of Avicennia marina.</title>
        <authorList>
            <person name="Tuo L."/>
        </authorList>
    </citation>
    <scope>NUCLEOTIDE SEQUENCE</scope>
    <source>
        <strain evidence="1">CBK1P-4</strain>
    </source>
</reference>
<dbReference type="EMBL" id="JAJUWU010000004">
    <property type="protein sequence ID" value="MCE7027246.1"/>
    <property type="molecule type" value="Genomic_DNA"/>
</dbReference>
<protein>
    <submittedName>
        <fullName evidence="1">DUF1045 domain-containing protein</fullName>
    </submittedName>
</protein>
<sequence length="254" mass="27900">MMPRTSDDAEACGVLVRRGSDTAGTFEGTTGMRAAIYFTPPAGSPLAMTANRWLGRNPFDGEASREAIAVRDPLVASPARYGFHATIVAPFALADAVDLQRIDARLSQFCAAQRPFAITARVPARLGAFFALVPAEPSPEMSAMEASAVRAFAPFRAPLSEEAIARRRPDRLTERQRAYLEEWGYPYVFEEFRFHMTLSGALSDEQVEALSPDLQETFAEFDGETLAIDQLAIFVEPEPGAPFRVHSVHRFEAV</sequence>
<evidence type="ECO:0000313" key="1">
    <source>
        <dbReference type="EMBL" id="MCE7027246.1"/>
    </source>
</evidence>
<dbReference type="Gene3D" id="3.90.1140.10">
    <property type="entry name" value="Cyclic phosphodiesterase"/>
    <property type="match status" value="1"/>
</dbReference>